<reference evidence="2" key="2">
    <citation type="submission" date="2009-09" db="EMBL/GenBank/DDBJ databases">
        <title>Complete sequence of chromosome of Candidatus Accumulibacter phosphatis clade IIA str. UW-1.</title>
        <authorList>
            <consortium name="US DOE Joint Genome Institute"/>
            <person name="Martin H.G."/>
            <person name="Ivanova N."/>
            <person name="Kunin V."/>
            <person name="Warnecke F."/>
            <person name="Barry K."/>
            <person name="He S."/>
            <person name="Salamov A."/>
            <person name="Szeto E."/>
            <person name="Dalin E."/>
            <person name="Pangilinan J.L."/>
            <person name="Lapidus A."/>
            <person name="Lowry S."/>
            <person name="Kyrpides N.C."/>
            <person name="McMahon K.D."/>
            <person name="Hugenholtz P."/>
        </authorList>
    </citation>
    <scope>NUCLEOTIDE SEQUENCE [LARGE SCALE GENOMIC DNA]</scope>
    <source>
        <strain evidence="2">UW-1</strain>
    </source>
</reference>
<evidence type="ECO:0000313" key="2">
    <source>
        <dbReference type="EMBL" id="ACV36983.1"/>
    </source>
</evidence>
<name>C7RKR3_ACCRE</name>
<dbReference type="InterPro" id="IPR038078">
    <property type="entry name" value="PhoU-like_sf"/>
</dbReference>
<dbReference type="PANTHER" id="PTHR36536:SF3">
    <property type="entry name" value="UPF0111 PROTEIN HI_1603"/>
    <property type="match status" value="1"/>
</dbReference>
<protein>
    <recommendedName>
        <fullName evidence="3">Phosphate transport regulator</fullName>
    </recommendedName>
</protein>
<reference evidence="2" key="1">
    <citation type="submission" date="2009-08" db="EMBL/GenBank/DDBJ databases">
        <authorList>
            <consortium name="US DOE Joint Genome Institute"/>
            <person name="Lucas S."/>
            <person name="Copeland A."/>
            <person name="Lapidus A."/>
            <person name="Glavina del Rio T."/>
            <person name="Dalin E."/>
            <person name="Tice H."/>
            <person name="Bruce D."/>
            <person name="Barry K."/>
            <person name="Pitluck S."/>
            <person name="Lowry S."/>
            <person name="Larimer F."/>
            <person name="Land M."/>
            <person name="Hauser L."/>
            <person name="Kyrpides N."/>
            <person name="Ivanova N."/>
            <person name="McMahon K.D."/>
            <person name="Hugenholtz P."/>
        </authorList>
    </citation>
    <scope>NUCLEOTIDE SEQUENCE</scope>
    <source>
        <strain evidence="2">UW-1</strain>
    </source>
</reference>
<comment type="similarity">
    <text evidence="1">Belongs to the UPF0111 family.</text>
</comment>
<dbReference type="eggNOG" id="COG1392">
    <property type="taxonomic scope" value="Bacteria"/>
</dbReference>
<evidence type="ECO:0008006" key="3">
    <source>
        <dbReference type="Google" id="ProtNLM"/>
    </source>
</evidence>
<sequence>MEKKRMRLFGTTKDVEMQFDSFLDTLSDGAISFRAGVTTYLETGSGHSDFAGKQQQIIDLEHKGDELRRLIEHQLYTLALIPDFRGDVLSMLEDLDALLNVMKENMVSIGTEAPNFPKEWHSDVHQLAEDVGSAVESAVLASRAFLRDVQSVRDHLHKVMFYEKEADKHADKLKRAIFASALPLAEKSHLRRFVDKIDQIADQAEDVADWLSIYTIKRSD</sequence>
<dbReference type="STRING" id="522306.CAP2UW1_3732"/>
<dbReference type="PANTHER" id="PTHR36536">
    <property type="entry name" value="UPF0111 PROTEIN HI_1603"/>
    <property type="match status" value="1"/>
</dbReference>
<dbReference type="HOGENOM" id="CLU_104916_1_0_4"/>
<evidence type="ECO:0000256" key="1">
    <source>
        <dbReference type="ARBA" id="ARBA00008591"/>
    </source>
</evidence>
<organism evidence="2">
    <name type="scientific">Accumulibacter regalis</name>
    <dbReference type="NCBI Taxonomy" id="522306"/>
    <lineage>
        <taxon>Bacteria</taxon>
        <taxon>Pseudomonadati</taxon>
        <taxon>Pseudomonadota</taxon>
        <taxon>Betaproteobacteria</taxon>
        <taxon>Candidatus Accumulibacter</taxon>
    </lineage>
</organism>
<proteinExistence type="inferred from homology"/>
<dbReference type="KEGG" id="app:CAP2UW1_3732"/>
<dbReference type="EMBL" id="CP001715">
    <property type="protein sequence ID" value="ACV36983.1"/>
    <property type="molecule type" value="Genomic_DNA"/>
</dbReference>
<gene>
    <name evidence="2" type="ordered locus">CAP2UW1_3732</name>
</gene>
<dbReference type="Gene3D" id="1.20.58.220">
    <property type="entry name" value="Phosphate transport system protein phou homolog 2, domain 2"/>
    <property type="match status" value="1"/>
</dbReference>
<dbReference type="InterPro" id="IPR018445">
    <property type="entry name" value="Put_Phosphate_transp_reg"/>
</dbReference>
<dbReference type="Pfam" id="PF01865">
    <property type="entry name" value="PhoU_div"/>
    <property type="match status" value="1"/>
</dbReference>
<dbReference type="OrthoDB" id="9767431at2"/>
<accession>C7RKR3</accession>
<dbReference type="InterPro" id="IPR002727">
    <property type="entry name" value="DUF47"/>
</dbReference>
<dbReference type="AlphaFoldDB" id="C7RKR3"/>